<evidence type="ECO:0000313" key="4">
    <source>
        <dbReference type="Proteomes" id="UP001311915"/>
    </source>
</evidence>
<feature type="region of interest" description="Disordered" evidence="1">
    <location>
        <begin position="1"/>
        <end position="109"/>
    </location>
</feature>
<dbReference type="InterPro" id="IPR024752">
    <property type="entry name" value="Myb/SANT-like_dom"/>
</dbReference>
<organism evidence="3 4">
    <name type="scientific">Solanum pinnatisectum</name>
    <name type="common">tansyleaf nightshade</name>
    <dbReference type="NCBI Taxonomy" id="50273"/>
    <lineage>
        <taxon>Eukaryota</taxon>
        <taxon>Viridiplantae</taxon>
        <taxon>Streptophyta</taxon>
        <taxon>Embryophyta</taxon>
        <taxon>Tracheophyta</taxon>
        <taxon>Spermatophyta</taxon>
        <taxon>Magnoliopsida</taxon>
        <taxon>eudicotyledons</taxon>
        <taxon>Gunneridae</taxon>
        <taxon>Pentapetalae</taxon>
        <taxon>asterids</taxon>
        <taxon>lamiids</taxon>
        <taxon>Solanales</taxon>
        <taxon>Solanaceae</taxon>
        <taxon>Solanoideae</taxon>
        <taxon>Solaneae</taxon>
        <taxon>Solanum</taxon>
    </lineage>
</organism>
<dbReference type="PANTHER" id="PTHR47584:SF14">
    <property type="entry name" value="L10-INTERACTING MYB DOMAIN-CONTAINING PROTEIN-LIKE"/>
    <property type="match status" value="1"/>
</dbReference>
<feature type="domain" description="Myb/SANT-like" evidence="2">
    <location>
        <begin position="169"/>
        <end position="239"/>
    </location>
</feature>
<accession>A0AAV9K966</accession>
<evidence type="ECO:0000259" key="2">
    <source>
        <dbReference type="Pfam" id="PF12776"/>
    </source>
</evidence>
<proteinExistence type="predicted"/>
<dbReference type="InterPro" id="IPR045026">
    <property type="entry name" value="LIMYB"/>
</dbReference>
<evidence type="ECO:0000256" key="1">
    <source>
        <dbReference type="SAM" id="MobiDB-lite"/>
    </source>
</evidence>
<dbReference type="AlphaFoldDB" id="A0AAV9K966"/>
<feature type="compositionally biased region" description="Polar residues" evidence="1">
    <location>
        <begin position="27"/>
        <end position="37"/>
    </location>
</feature>
<evidence type="ECO:0000313" key="3">
    <source>
        <dbReference type="EMBL" id="KAK4709728.1"/>
    </source>
</evidence>
<sequence length="300" mass="34248">MGQLAYFTGRRVARLEDFKKKKKRPALSNNGKLGSNSCDEDELVATSSKNDHNYDSSTDDSVSKKEESSSSEDDDSTSSADDAASKMEESSGDGSSSDDDDDSKPTKVNKTSCQEEPIILILILILMDTRFDCFILSGKAVVLSKTKVDSCDDQQEFLITILYVELVMQEKDVNQLDWAGIVQKLYHQTRKQISVTQVQALYKKFRDQTNQFMDLLKVVGYEWNQNNNNVTCKDEVWEDIYWIHGGDKLFRKKGLLHYNLLSYIFGSGNKHFVQESHVHVQRIAQTTSFTSTRLWRWLFG</sequence>
<name>A0AAV9K966_9SOLN</name>
<dbReference type="PANTHER" id="PTHR47584">
    <property type="match status" value="1"/>
</dbReference>
<dbReference type="Proteomes" id="UP001311915">
    <property type="component" value="Unassembled WGS sequence"/>
</dbReference>
<comment type="caution">
    <text evidence="3">The sequence shown here is derived from an EMBL/GenBank/DDBJ whole genome shotgun (WGS) entry which is preliminary data.</text>
</comment>
<protein>
    <recommendedName>
        <fullName evidence="2">Myb/SANT-like domain-containing protein</fullName>
    </recommendedName>
</protein>
<reference evidence="3 4" key="1">
    <citation type="submission" date="2023-10" db="EMBL/GenBank/DDBJ databases">
        <title>Genome-Wide Identification Analysis in wild type Solanum Pinnatisectum Reveals Some Genes Defensing Phytophthora Infestans.</title>
        <authorList>
            <person name="Sun C."/>
        </authorList>
    </citation>
    <scope>NUCLEOTIDE SEQUENCE [LARGE SCALE GENOMIC DNA]</scope>
    <source>
        <strain evidence="3">LQN</strain>
        <tissue evidence="3">Leaf</tissue>
    </source>
</reference>
<gene>
    <name evidence="3" type="ORF">R3W88_004241</name>
</gene>
<dbReference type="Pfam" id="PF12776">
    <property type="entry name" value="Myb_DNA-bind_3"/>
    <property type="match status" value="1"/>
</dbReference>
<keyword evidence="4" id="KW-1185">Reference proteome</keyword>
<dbReference type="EMBL" id="JAWPEI010000011">
    <property type="protein sequence ID" value="KAK4709728.1"/>
    <property type="molecule type" value="Genomic_DNA"/>
</dbReference>